<dbReference type="EMBL" id="JASNJE010000038">
    <property type="protein sequence ID" value="MDK3075447.1"/>
    <property type="molecule type" value="Genomic_DNA"/>
</dbReference>
<name>A0ABT7FK35_9RHOB</name>
<organism evidence="1 2">
    <name type="scientific">Sedimentitalea xiamensis</name>
    <dbReference type="NCBI Taxonomy" id="3050037"/>
    <lineage>
        <taxon>Bacteria</taxon>
        <taxon>Pseudomonadati</taxon>
        <taxon>Pseudomonadota</taxon>
        <taxon>Alphaproteobacteria</taxon>
        <taxon>Rhodobacterales</taxon>
        <taxon>Paracoccaceae</taxon>
        <taxon>Sedimentitalea</taxon>
    </lineage>
</organism>
<comment type="caution">
    <text evidence="1">The sequence shown here is derived from an EMBL/GenBank/DDBJ whole genome shotgun (WGS) entry which is preliminary data.</text>
</comment>
<accession>A0ABT7FK35</accession>
<keyword evidence="2" id="KW-1185">Reference proteome</keyword>
<evidence type="ECO:0000313" key="1">
    <source>
        <dbReference type="EMBL" id="MDK3075447.1"/>
    </source>
</evidence>
<dbReference type="RefSeq" id="WP_284487374.1">
    <property type="nucleotide sequence ID" value="NZ_JASNJE010000038.1"/>
</dbReference>
<protein>
    <submittedName>
        <fullName evidence="1">Uncharacterized protein</fullName>
    </submittedName>
</protein>
<sequence>MSKVESTKAQQNITNAKFELPEVLEVAGLPLTTFNAWVRRSKDPRYDIPAIPDLEGAMAHPGHRKHRQVNGLGAIFIIVAKHLVDGGATVAEALMAATRFTFVGESGRVPGGLYESEITMLVIERFADEPSKSYVGALPKHWKGSGFFPPPQWHRGYAQGRPISWLFFDVENFLPQLCRELGIEPVETARDSDDDNLEIDKR</sequence>
<evidence type="ECO:0000313" key="2">
    <source>
        <dbReference type="Proteomes" id="UP001227126"/>
    </source>
</evidence>
<dbReference type="Proteomes" id="UP001227126">
    <property type="component" value="Unassembled WGS sequence"/>
</dbReference>
<proteinExistence type="predicted"/>
<reference evidence="1 2" key="1">
    <citation type="submission" date="2023-05" db="EMBL/GenBank/DDBJ databases">
        <title>Sedimentitalea sp. nov. JM2-8.</title>
        <authorList>
            <person name="Huang J."/>
        </authorList>
    </citation>
    <scope>NUCLEOTIDE SEQUENCE [LARGE SCALE GENOMIC DNA]</scope>
    <source>
        <strain evidence="1 2">JM2-8</strain>
    </source>
</reference>
<gene>
    <name evidence="1" type="ORF">QO034_20435</name>
</gene>